<name>A0A1H4BDG9_9BACT</name>
<dbReference type="SUPFAM" id="SSF53335">
    <property type="entry name" value="S-adenosyl-L-methionine-dependent methyltransferases"/>
    <property type="match status" value="1"/>
</dbReference>
<dbReference type="Pfam" id="PF01938">
    <property type="entry name" value="TRAM"/>
    <property type="match status" value="1"/>
</dbReference>
<dbReference type="AlphaFoldDB" id="A0A1H4BDG9"/>
<dbReference type="GO" id="GO:0070475">
    <property type="term" value="P:rRNA base methylation"/>
    <property type="evidence" value="ECO:0007669"/>
    <property type="project" value="TreeGrafter"/>
</dbReference>
<feature type="binding site" evidence="5">
    <location>
        <position position="321"/>
    </location>
    <ligand>
        <name>S-adenosyl-L-methionine</name>
        <dbReference type="ChEBI" id="CHEBI:59789"/>
    </ligand>
</feature>
<organism evidence="8 9">
    <name type="scientific">Desulfuromusa kysingii</name>
    <dbReference type="NCBI Taxonomy" id="37625"/>
    <lineage>
        <taxon>Bacteria</taxon>
        <taxon>Pseudomonadati</taxon>
        <taxon>Thermodesulfobacteriota</taxon>
        <taxon>Desulfuromonadia</taxon>
        <taxon>Desulfuromonadales</taxon>
        <taxon>Geopsychrobacteraceae</taxon>
        <taxon>Desulfuromusa</taxon>
    </lineage>
</organism>
<dbReference type="Gene3D" id="2.40.50.1070">
    <property type="match status" value="1"/>
</dbReference>
<evidence type="ECO:0000259" key="7">
    <source>
        <dbReference type="PROSITE" id="PS50926"/>
    </source>
</evidence>
<evidence type="ECO:0000256" key="2">
    <source>
        <dbReference type="ARBA" id="ARBA00022603"/>
    </source>
</evidence>
<evidence type="ECO:0000256" key="1">
    <source>
        <dbReference type="ARBA" id="ARBA00022485"/>
    </source>
</evidence>
<dbReference type="Proteomes" id="UP000199409">
    <property type="component" value="Unassembled WGS sequence"/>
</dbReference>
<dbReference type="PROSITE" id="PS50926">
    <property type="entry name" value="TRAM"/>
    <property type="match status" value="1"/>
</dbReference>
<evidence type="ECO:0000256" key="3">
    <source>
        <dbReference type="ARBA" id="ARBA00022679"/>
    </source>
</evidence>
<evidence type="ECO:0000256" key="6">
    <source>
        <dbReference type="PROSITE-ProRule" id="PRU10015"/>
    </source>
</evidence>
<dbReference type="GO" id="GO:0070041">
    <property type="term" value="F:rRNA (uridine-C5-)-methyltransferase activity"/>
    <property type="evidence" value="ECO:0007669"/>
    <property type="project" value="TreeGrafter"/>
</dbReference>
<dbReference type="InterPro" id="IPR030390">
    <property type="entry name" value="MeTrfase_TrmA_AS"/>
</dbReference>
<dbReference type="NCBIfam" id="TIGR00479">
    <property type="entry name" value="rumA"/>
    <property type="match status" value="1"/>
</dbReference>
<dbReference type="PANTHER" id="PTHR11061:SF49">
    <property type="entry name" value="23S RRNA (URACIL(1939)-C(5))-METHYLTRANSFERASE RLMD"/>
    <property type="match status" value="1"/>
</dbReference>
<accession>A0A1H4BDG9</accession>
<keyword evidence="1" id="KW-0479">Metal-binding</keyword>
<dbReference type="InterPro" id="IPR029063">
    <property type="entry name" value="SAM-dependent_MTases_sf"/>
</dbReference>
<feature type="binding site" evidence="5">
    <location>
        <position position="368"/>
    </location>
    <ligand>
        <name>S-adenosyl-L-methionine</name>
        <dbReference type="ChEBI" id="CHEBI:59789"/>
    </ligand>
</feature>
<dbReference type="Pfam" id="PF05958">
    <property type="entry name" value="tRNA_U5-meth_tr"/>
    <property type="match status" value="1"/>
</dbReference>
<keyword evidence="9" id="KW-1185">Reference proteome</keyword>
<dbReference type="InterPro" id="IPR010280">
    <property type="entry name" value="U5_MeTrfase_fam"/>
</dbReference>
<comment type="similarity">
    <text evidence="5">Belongs to the class I-like SAM-binding methyltransferase superfamily. RNA M5U methyltransferase family.</text>
</comment>
<evidence type="ECO:0000313" key="9">
    <source>
        <dbReference type="Proteomes" id="UP000199409"/>
    </source>
</evidence>
<dbReference type="Gene3D" id="2.40.50.140">
    <property type="entry name" value="Nucleic acid-binding proteins"/>
    <property type="match status" value="1"/>
</dbReference>
<dbReference type="STRING" id="37625.SAMN05660420_02153"/>
<dbReference type="EMBL" id="FNQN01000006">
    <property type="protein sequence ID" value="SEA46235.1"/>
    <property type="molecule type" value="Genomic_DNA"/>
</dbReference>
<evidence type="ECO:0000256" key="5">
    <source>
        <dbReference type="PROSITE-ProRule" id="PRU01024"/>
    </source>
</evidence>
<dbReference type="InterPro" id="IPR012340">
    <property type="entry name" value="NA-bd_OB-fold"/>
</dbReference>
<keyword evidence="2 5" id="KW-0489">Methyltransferase</keyword>
<dbReference type="InterPro" id="IPR002792">
    <property type="entry name" value="TRAM_dom"/>
</dbReference>
<evidence type="ECO:0000256" key="4">
    <source>
        <dbReference type="ARBA" id="ARBA00022691"/>
    </source>
</evidence>
<dbReference type="PROSITE" id="PS01230">
    <property type="entry name" value="TRMA_1"/>
    <property type="match status" value="1"/>
</dbReference>
<keyword evidence="4 5" id="KW-0949">S-adenosyl-L-methionine</keyword>
<feature type="active site" description="Nucleophile" evidence="5">
    <location>
        <position position="394"/>
    </location>
</feature>
<evidence type="ECO:0000313" key="8">
    <source>
        <dbReference type="EMBL" id="SEA46235.1"/>
    </source>
</evidence>
<dbReference type="Gene3D" id="3.40.50.150">
    <property type="entry name" value="Vaccinia Virus protein VP39"/>
    <property type="match status" value="1"/>
</dbReference>
<feature type="binding site" evidence="5">
    <location>
        <position position="300"/>
    </location>
    <ligand>
        <name>S-adenosyl-L-methionine</name>
        <dbReference type="ChEBI" id="CHEBI:59789"/>
    </ligand>
</feature>
<keyword evidence="1" id="KW-0408">Iron</keyword>
<keyword evidence="1" id="KW-0411">Iron-sulfur</keyword>
<dbReference type="PANTHER" id="PTHR11061">
    <property type="entry name" value="RNA M5U METHYLTRANSFERASE"/>
    <property type="match status" value="1"/>
</dbReference>
<dbReference type="SUPFAM" id="SSF50249">
    <property type="entry name" value="Nucleic acid-binding proteins"/>
    <property type="match status" value="1"/>
</dbReference>
<gene>
    <name evidence="8" type="ORF">SAMN05660420_02153</name>
</gene>
<feature type="active site" evidence="6">
    <location>
        <position position="394"/>
    </location>
</feature>
<feature type="domain" description="TRAM" evidence="7">
    <location>
        <begin position="6"/>
        <end position="65"/>
    </location>
</feature>
<sequence length="438" mass="48151">MHSLGSSLIGQELPPLTIETLVNGGAGLARFEGRVVFIPDTAVGDVVTCRVTKEKKKFLEARIIETIKPSSTRCQPVCPVAGDCGGCQWQHLPYSEQLFWKDSLFRETLAHQCGIDINNVLPIIPAVNPWNYRSRVQVKCQNSSAGFITGFFRSKSHSVVAVKECPVIAPELNTLLVRLRDCIDQTPFAADIAQLDLGVDDCGCCSAVVHYSGHDVDGLTELLISENITAALFIKNTVTNKLVHISGNASLQIVVDQPPILLKYAIGSFSQINLEQNRLLIESVLKLAELKGTERVLDLYCGMGNFSFPLARRAKHVIGIEGAAASINAAKINSRQNKIVNVDFYNQSAQGALVRLGDKERPDVLVLDPPRSGAYATMKELQAHPVNKIIYISCDPQTLGRDLQFLTRNGYELLTSQPIDMFPQTYHCESISLLRHLS</sequence>
<dbReference type="RefSeq" id="WP_092348050.1">
    <property type="nucleotide sequence ID" value="NZ_FNQN01000006.1"/>
</dbReference>
<proteinExistence type="inferred from homology"/>
<dbReference type="PROSITE" id="PS51687">
    <property type="entry name" value="SAM_MT_RNA_M5U"/>
    <property type="match status" value="1"/>
</dbReference>
<keyword evidence="1" id="KW-0004">4Fe-4S</keyword>
<reference evidence="8 9" key="1">
    <citation type="submission" date="2016-10" db="EMBL/GenBank/DDBJ databases">
        <authorList>
            <person name="de Groot N.N."/>
        </authorList>
    </citation>
    <scope>NUCLEOTIDE SEQUENCE [LARGE SCALE GENOMIC DNA]</scope>
    <source>
        <strain evidence="8 9">DSM 7343</strain>
    </source>
</reference>
<protein>
    <submittedName>
        <fullName evidence="8">23S rRNA m(5)U-1939 methyltransferase</fullName>
    </submittedName>
</protein>
<dbReference type="CDD" id="cd02440">
    <property type="entry name" value="AdoMet_MTases"/>
    <property type="match status" value="1"/>
</dbReference>
<keyword evidence="3 5" id="KW-0808">Transferase</keyword>
<dbReference type="OrthoDB" id="9804590at2"/>
<dbReference type="GO" id="GO:0051539">
    <property type="term" value="F:4 iron, 4 sulfur cluster binding"/>
    <property type="evidence" value="ECO:0007669"/>
    <property type="project" value="UniProtKB-KW"/>
</dbReference>
<feature type="binding site" evidence="5">
    <location>
        <position position="271"/>
    </location>
    <ligand>
        <name>S-adenosyl-L-methionine</name>
        <dbReference type="ChEBI" id="CHEBI:59789"/>
    </ligand>
</feature>